<dbReference type="EMBL" id="BQKI01000081">
    <property type="protein sequence ID" value="GJN28728.1"/>
    <property type="molecule type" value="Genomic_DNA"/>
</dbReference>
<dbReference type="AlphaFoldDB" id="A0AAV5F1J1"/>
<evidence type="ECO:0000256" key="1">
    <source>
        <dbReference type="SAM" id="MobiDB-lite"/>
    </source>
</evidence>
<name>A0AAV5F1J1_ELECO</name>
<evidence type="ECO:0000313" key="2">
    <source>
        <dbReference type="EMBL" id="GJN28728.1"/>
    </source>
</evidence>
<organism evidence="2 3">
    <name type="scientific">Eleusine coracana subsp. coracana</name>
    <dbReference type="NCBI Taxonomy" id="191504"/>
    <lineage>
        <taxon>Eukaryota</taxon>
        <taxon>Viridiplantae</taxon>
        <taxon>Streptophyta</taxon>
        <taxon>Embryophyta</taxon>
        <taxon>Tracheophyta</taxon>
        <taxon>Spermatophyta</taxon>
        <taxon>Magnoliopsida</taxon>
        <taxon>Liliopsida</taxon>
        <taxon>Poales</taxon>
        <taxon>Poaceae</taxon>
        <taxon>PACMAD clade</taxon>
        <taxon>Chloridoideae</taxon>
        <taxon>Cynodonteae</taxon>
        <taxon>Eleusininae</taxon>
        <taxon>Eleusine</taxon>
    </lineage>
</organism>
<sequence length="111" mass="12126">MPDPALARYPPPSEEVEGVGSAEARHHPESRRREARRPRLDLAAGKRATRGWISPKRSPPPDALGWISPQGSPPPTEPRRPRLDLAAVKPGAAGAAPPEARSRRKEARRRA</sequence>
<feature type="compositionally biased region" description="Low complexity" evidence="1">
    <location>
        <begin position="86"/>
        <end position="99"/>
    </location>
</feature>
<reference evidence="2" key="1">
    <citation type="journal article" date="2018" name="DNA Res.">
        <title>Multiple hybrid de novo genome assembly of finger millet, an orphan allotetraploid crop.</title>
        <authorList>
            <person name="Hatakeyama M."/>
            <person name="Aluri S."/>
            <person name="Balachadran M.T."/>
            <person name="Sivarajan S.R."/>
            <person name="Patrignani A."/>
            <person name="Gruter S."/>
            <person name="Poveda L."/>
            <person name="Shimizu-Inatsugi R."/>
            <person name="Baeten J."/>
            <person name="Francoijs K.J."/>
            <person name="Nataraja K.N."/>
            <person name="Reddy Y.A.N."/>
            <person name="Phadnis S."/>
            <person name="Ravikumar R.L."/>
            <person name="Schlapbach R."/>
            <person name="Sreeman S.M."/>
            <person name="Shimizu K.K."/>
        </authorList>
    </citation>
    <scope>NUCLEOTIDE SEQUENCE</scope>
</reference>
<feature type="region of interest" description="Disordered" evidence="1">
    <location>
        <begin position="1"/>
        <end position="111"/>
    </location>
</feature>
<proteinExistence type="predicted"/>
<evidence type="ECO:0000313" key="3">
    <source>
        <dbReference type="Proteomes" id="UP001054889"/>
    </source>
</evidence>
<gene>
    <name evidence="2" type="primary">gb16886</name>
    <name evidence="2" type="ORF">PR202_gb16886</name>
</gene>
<reference evidence="2" key="2">
    <citation type="submission" date="2021-12" db="EMBL/GenBank/DDBJ databases">
        <title>Resequencing data analysis of finger millet.</title>
        <authorList>
            <person name="Hatakeyama M."/>
            <person name="Aluri S."/>
            <person name="Balachadran M.T."/>
            <person name="Sivarajan S.R."/>
            <person name="Poveda L."/>
            <person name="Shimizu-Inatsugi R."/>
            <person name="Schlapbach R."/>
            <person name="Sreeman S.M."/>
            <person name="Shimizu K.K."/>
        </authorList>
    </citation>
    <scope>NUCLEOTIDE SEQUENCE</scope>
</reference>
<dbReference type="Proteomes" id="UP001054889">
    <property type="component" value="Unassembled WGS sequence"/>
</dbReference>
<feature type="compositionally biased region" description="Basic residues" evidence="1">
    <location>
        <begin position="102"/>
        <end position="111"/>
    </location>
</feature>
<accession>A0AAV5F1J1</accession>
<comment type="caution">
    <text evidence="2">The sequence shown here is derived from an EMBL/GenBank/DDBJ whole genome shotgun (WGS) entry which is preliminary data.</text>
</comment>
<feature type="compositionally biased region" description="Pro residues" evidence="1">
    <location>
        <begin position="1"/>
        <end position="13"/>
    </location>
</feature>
<protein>
    <submittedName>
        <fullName evidence="2">Uncharacterized protein</fullName>
    </submittedName>
</protein>
<keyword evidence="3" id="KW-1185">Reference proteome</keyword>